<organism evidence="3 4">
    <name type="scientific">Pseudomonas nitroreducens</name>
    <dbReference type="NCBI Taxonomy" id="46680"/>
    <lineage>
        <taxon>Bacteria</taxon>
        <taxon>Pseudomonadati</taxon>
        <taxon>Pseudomonadota</taxon>
        <taxon>Gammaproteobacteria</taxon>
        <taxon>Pseudomonadales</taxon>
        <taxon>Pseudomonadaceae</taxon>
        <taxon>Pseudomonas</taxon>
    </lineage>
</organism>
<keyword evidence="2" id="KW-0812">Transmembrane</keyword>
<keyword evidence="2" id="KW-1133">Transmembrane helix</keyword>
<evidence type="ECO:0000256" key="1">
    <source>
        <dbReference type="SAM" id="MobiDB-lite"/>
    </source>
</evidence>
<comment type="caution">
    <text evidence="3">The sequence shown here is derived from an EMBL/GenBank/DDBJ whole genome shotgun (WGS) entry which is preliminary data.</text>
</comment>
<reference evidence="3 4" key="1">
    <citation type="submission" date="2020-08" db="EMBL/GenBank/DDBJ databases">
        <title>Functional genomics of gut bacteria from endangered species of beetles.</title>
        <authorList>
            <person name="Carlos-Shanley C."/>
        </authorList>
    </citation>
    <scope>NUCLEOTIDE SEQUENCE [LARGE SCALE GENOMIC DNA]</scope>
    <source>
        <strain evidence="3 4">S00179</strain>
    </source>
</reference>
<dbReference type="EMBL" id="JACHLI010000006">
    <property type="protein sequence ID" value="MBB4863305.1"/>
    <property type="molecule type" value="Genomic_DNA"/>
</dbReference>
<protein>
    <submittedName>
        <fullName evidence="3">Uncharacterized protein</fullName>
    </submittedName>
</protein>
<dbReference type="Proteomes" id="UP000566995">
    <property type="component" value="Unassembled WGS sequence"/>
</dbReference>
<feature type="region of interest" description="Disordered" evidence="1">
    <location>
        <begin position="50"/>
        <end position="80"/>
    </location>
</feature>
<gene>
    <name evidence="3" type="ORF">HNP46_002152</name>
</gene>
<evidence type="ECO:0000313" key="3">
    <source>
        <dbReference type="EMBL" id="MBB4863305.1"/>
    </source>
</evidence>
<keyword evidence="2" id="KW-0472">Membrane</keyword>
<dbReference type="RefSeq" id="WP_184588565.1">
    <property type="nucleotide sequence ID" value="NZ_JACHLI010000006.1"/>
</dbReference>
<evidence type="ECO:0000256" key="2">
    <source>
        <dbReference type="SAM" id="Phobius"/>
    </source>
</evidence>
<dbReference type="AlphaFoldDB" id="A0A7W7KI88"/>
<name>A0A7W7KI88_PSENT</name>
<accession>A0A7W7KI88</accession>
<proteinExistence type="predicted"/>
<feature type="transmembrane region" description="Helical" evidence="2">
    <location>
        <begin position="21"/>
        <end position="39"/>
    </location>
</feature>
<evidence type="ECO:0000313" key="4">
    <source>
        <dbReference type="Proteomes" id="UP000566995"/>
    </source>
</evidence>
<sequence length="80" mass="9195">MKDHQSPLRSQRQHRGWPLDRDMLCWIGAIALLLLFFGADQMFVQHQPRAGAVETHKSLPQRQDLPAAHALARVNHPPRQ</sequence>